<sequence>MAIDYVAFEQSIPQSFEELNELLPVAADFANNLIDLLLYETIPRNTIEF</sequence>
<protein>
    <submittedName>
        <fullName evidence="1">Uncharacterized protein</fullName>
    </submittedName>
</protein>
<dbReference type="EnsemblMetazoa" id="tetur12g02780.1">
    <property type="protein sequence ID" value="tetur12g02780.1"/>
    <property type="gene ID" value="tetur12g02780"/>
</dbReference>
<keyword evidence="2" id="KW-1185">Reference proteome</keyword>
<proteinExistence type="predicted"/>
<accession>T1KIW2</accession>
<evidence type="ECO:0000313" key="1">
    <source>
        <dbReference type="EnsemblMetazoa" id="tetur12g02780.1"/>
    </source>
</evidence>
<dbReference type="AlphaFoldDB" id="T1KIW2"/>
<reference evidence="1" key="2">
    <citation type="submission" date="2015-06" db="UniProtKB">
        <authorList>
            <consortium name="EnsemblMetazoa"/>
        </authorList>
    </citation>
    <scope>IDENTIFICATION</scope>
</reference>
<dbReference type="HOGENOM" id="CLU_3144612_0_0_1"/>
<dbReference type="Proteomes" id="UP000015104">
    <property type="component" value="Unassembled WGS sequence"/>
</dbReference>
<dbReference type="EMBL" id="CAEY01000114">
    <property type="status" value="NOT_ANNOTATED_CDS"/>
    <property type="molecule type" value="Genomic_DNA"/>
</dbReference>
<evidence type="ECO:0000313" key="2">
    <source>
        <dbReference type="Proteomes" id="UP000015104"/>
    </source>
</evidence>
<organism evidence="1 2">
    <name type="scientific">Tetranychus urticae</name>
    <name type="common">Two-spotted spider mite</name>
    <dbReference type="NCBI Taxonomy" id="32264"/>
    <lineage>
        <taxon>Eukaryota</taxon>
        <taxon>Metazoa</taxon>
        <taxon>Ecdysozoa</taxon>
        <taxon>Arthropoda</taxon>
        <taxon>Chelicerata</taxon>
        <taxon>Arachnida</taxon>
        <taxon>Acari</taxon>
        <taxon>Acariformes</taxon>
        <taxon>Trombidiformes</taxon>
        <taxon>Prostigmata</taxon>
        <taxon>Eleutherengona</taxon>
        <taxon>Raphignathae</taxon>
        <taxon>Tetranychoidea</taxon>
        <taxon>Tetranychidae</taxon>
        <taxon>Tetranychus</taxon>
    </lineage>
</organism>
<reference evidence="2" key="1">
    <citation type="submission" date="2011-08" db="EMBL/GenBank/DDBJ databases">
        <authorList>
            <person name="Rombauts S."/>
        </authorList>
    </citation>
    <scope>NUCLEOTIDE SEQUENCE</scope>
    <source>
        <strain evidence="2">London</strain>
    </source>
</reference>
<name>T1KIW2_TETUR</name>